<dbReference type="GO" id="GO:0016020">
    <property type="term" value="C:membrane"/>
    <property type="evidence" value="ECO:0007669"/>
    <property type="project" value="UniProtKB-SubCell"/>
</dbReference>
<keyword evidence="10" id="KW-1185">Reference proteome</keyword>
<comment type="subcellular location">
    <subcellularLocation>
        <location evidence="1">Membrane</location>
        <topology evidence="1">Multi-pass membrane protein</topology>
    </subcellularLocation>
</comment>
<dbReference type="PhylomeDB" id="D6X1W9"/>
<keyword evidence="4 8" id="KW-1133">Transmembrane helix</keyword>
<evidence type="ECO:0000313" key="9">
    <source>
        <dbReference type="EMBL" id="EFA10175.1"/>
    </source>
</evidence>
<dbReference type="PANTHER" id="PTHR13002:SF1">
    <property type="entry name" value="COMPLEX I ASSEMBLY FACTOR TIMMDC1, MITOCHONDRIAL"/>
    <property type="match status" value="1"/>
</dbReference>
<accession>D6X1W9</accession>
<evidence type="ECO:0000256" key="2">
    <source>
        <dbReference type="ARBA" id="ARBA00008444"/>
    </source>
</evidence>
<evidence type="ECO:0000256" key="6">
    <source>
        <dbReference type="ARBA" id="ARBA00040778"/>
    </source>
</evidence>
<dbReference type="InterPro" id="IPR055299">
    <property type="entry name" value="TIMMDC1"/>
</dbReference>
<evidence type="ECO:0000256" key="5">
    <source>
        <dbReference type="ARBA" id="ARBA00023136"/>
    </source>
</evidence>
<dbReference type="PANTHER" id="PTHR13002">
    <property type="entry name" value="C3ORF1 PROTEIN-RELATED"/>
    <property type="match status" value="1"/>
</dbReference>
<dbReference type="OrthoDB" id="5826189at2759"/>
<sequence>MLRKVLKPTTLCALWPLDFLNDNDKLRQDTPTEQKVDLSTLPEETGWDRLKRVFEADDFGEVSKELLTVLHVGGMSLFVGGIYGGVVHSRVAYVNFMKNNQATAFTDHLEAKKKLQDAVTKSFGKGAWMWSWRLASFTMSFTAISTGISVYRGKSGILEYVVAGLFSGTLYKWNMGPRGWVVGGGLGAVLGLIAGGATLGLLSLTGMSMDEVRYWQYHWQRERQNYTNKGIAEYLAKEEDEVVQHHNKRVGNSGKTLENVAE</sequence>
<dbReference type="FunCoup" id="D6X1W9">
    <property type="interactions" value="615"/>
</dbReference>
<dbReference type="Pfam" id="PF02466">
    <property type="entry name" value="Tim17"/>
    <property type="match status" value="1"/>
</dbReference>
<reference evidence="9 10" key="1">
    <citation type="journal article" date="2008" name="Nature">
        <title>The genome of the model beetle and pest Tribolium castaneum.</title>
        <authorList>
            <consortium name="Tribolium Genome Sequencing Consortium"/>
            <person name="Richards S."/>
            <person name="Gibbs R.A."/>
            <person name="Weinstock G.M."/>
            <person name="Brown S.J."/>
            <person name="Denell R."/>
            <person name="Beeman R.W."/>
            <person name="Gibbs R."/>
            <person name="Beeman R.W."/>
            <person name="Brown S.J."/>
            <person name="Bucher G."/>
            <person name="Friedrich M."/>
            <person name="Grimmelikhuijzen C.J."/>
            <person name="Klingler M."/>
            <person name="Lorenzen M."/>
            <person name="Richards S."/>
            <person name="Roth S."/>
            <person name="Schroder R."/>
            <person name="Tautz D."/>
            <person name="Zdobnov E.M."/>
            <person name="Muzny D."/>
            <person name="Gibbs R.A."/>
            <person name="Weinstock G.M."/>
            <person name="Attaway T."/>
            <person name="Bell S."/>
            <person name="Buhay C.J."/>
            <person name="Chandrabose M.N."/>
            <person name="Chavez D."/>
            <person name="Clerk-Blankenburg K.P."/>
            <person name="Cree A."/>
            <person name="Dao M."/>
            <person name="Davis C."/>
            <person name="Chacko J."/>
            <person name="Dinh H."/>
            <person name="Dugan-Rocha S."/>
            <person name="Fowler G."/>
            <person name="Garner T.T."/>
            <person name="Garnes J."/>
            <person name="Gnirke A."/>
            <person name="Hawes A."/>
            <person name="Hernandez J."/>
            <person name="Hines S."/>
            <person name="Holder M."/>
            <person name="Hume J."/>
            <person name="Jhangiani S.N."/>
            <person name="Joshi V."/>
            <person name="Khan Z.M."/>
            <person name="Jackson L."/>
            <person name="Kovar C."/>
            <person name="Kowis A."/>
            <person name="Lee S."/>
            <person name="Lewis L.R."/>
            <person name="Margolis J."/>
            <person name="Morgan M."/>
            <person name="Nazareth L.V."/>
            <person name="Nguyen N."/>
            <person name="Okwuonu G."/>
            <person name="Parker D."/>
            <person name="Richards S."/>
            <person name="Ruiz S.J."/>
            <person name="Santibanez J."/>
            <person name="Savard J."/>
            <person name="Scherer S.E."/>
            <person name="Schneider B."/>
            <person name="Sodergren E."/>
            <person name="Tautz D."/>
            <person name="Vattahil S."/>
            <person name="Villasana D."/>
            <person name="White C.S."/>
            <person name="Wright R."/>
            <person name="Park Y."/>
            <person name="Beeman R.W."/>
            <person name="Lord J."/>
            <person name="Oppert B."/>
            <person name="Lorenzen M."/>
            <person name="Brown S."/>
            <person name="Wang L."/>
            <person name="Savard J."/>
            <person name="Tautz D."/>
            <person name="Richards S."/>
            <person name="Weinstock G."/>
            <person name="Gibbs R.A."/>
            <person name="Liu Y."/>
            <person name="Worley K."/>
            <person name="Weinstock G."/>
            <person name="Elsik C.G."/>
            <person name="Reese J.T."/>
            <person name="Elhaik E."/>
            <person name="Landan G."/>
            <person name="Graur D."/>
            <person name="Arensburger P."/>
            <person name="Atkinson P."/>
            <person name="Beeman R.W."/>
            <person name="Beidler J."/>
            <person name="Brown S.J."/>
            <person name="Demuth J.P."/>
            <person name="Drury D.W."/>
            <person name="Du Y.Z."/>
            <person name="Fujiwara H."/>
            <person name="Lorenzen M."/>
            <person name="Maselli V."/>
            <person name="Osanai M."/>
            <person name="Park Y."/>
            <person name="Robertson H.M."/>
            <person name="Tu Z."/>
            <person name="Wang J.J."/>
            <person name="Wang S."/>
            <person name="Richards S."/>
            <person name="Song H."/>
            <person name="Zhang L."/>
            <person name="Sodergren E."/>
            <person name="Werner D."/>
            <person name="Stanke M."/>
            <person name="Morgenstern B."/>
            <person name="Solovyev V."/>
            <person name="Kosarev P."/>
            <person name="Brown G."/>
            <person name="Chen H.C."/>
            <person name="Ermolaeva O."/>
            <person name="Hlavina W."/>
            <person name="Kapustin Y."/>
            <person name="Kiryutin B."/>
            <person name="Kitts P."/>
            <person name="Maglott D."/>
            <person name="Pruitt K."/>
            <person name="Sapojnikov V."/>
            <person name="Souvorov A."/>
            <person name="Mackey A.J."/>
            <person name="Waterhouse R.M."/>
            <person name="Wyder S."/>
            <person name="Zdobnov E.M."/>
            <person name="Zdobnov E.M."/>
            <person name="Wyder S."/>
            <person name="Kriventseva E.V."/>
            <person name="Kadowaki T."/>
            <person name="Bork P."/>
            <person name="Aranda M."/>
            <person name="Bao R."/>
            <person name="Beermann A."/>
            <person name="Berns N."/>
            <person name="Bolognesi R."/>
            <person name="Bonneton F."/>
            <person name="Bopp D."/>
            <person name="Brown S.J."/>
            <person name="Bucher G."/>
            <person name="Butts T."/>
            <person name="Chaumot A."/>
            <person name="Denell R.E."/>
            <person name="Ferrier D.E."/>
            <person name="Friedrich M."/>
            <person name="Gordon C.M."/>
            <person name="Jindra M."/>
            <person name="Klingler M."/>
            <person name="Lan Q."/>
            <person name="Lattorff H.M."/>
            <person name="Laudet V."/>
            <person name="von Levetsow C."/>
            <person name="Liu Z."/>
            <person name="Lutz R."/>
            <person name="Lynch J.A."/>
            <person name="da Fonseca R.N."/>
            <person name="Posnien N."/>
            <person name="Reuter R."/>
            <person name="Roth S."/>
            <person name="Savard J."/>
            <person name="Schinko J.B."/>
            <person name="Schmitt C."/>
            <person name="Schoppmeier M."/>
            <person name="Schroder R."/>
            <person name="Shippy T.D."/>
            <person name="Simonnet F."/>
            <person name="Marques-Souza H."/>
            <person name="Tautz D."/>
            <person name="Tomoyasu Y."/>
            <person name="Trauner J."/>
            <person name="Van der Zee M."/>
            <person name="Vervoort M."/>
            <person name="Wittkopp N."/>
            <person name="Wimmer E.A."/>
            <person name="Yang X."/>
            <person name="Jones A.K."/>
            <person name="Sattelle D.B."/>
            <person name="Ebert P.R."/>
            <person name="Nelson D."/>
            <person name="Scott J.G."/>
            <person name="Beeman R.W."/>
            <person name="Muthukrishnan S."/>
            <person name="Kramer K.J."/>
            <person name="Arakane Y."/>
            <person name="Beeman R.W."/>
            <person name="Zhu Q."/>
            <person name="Hogenkamp D."/>
            <person name="Dixit R."/>
            <person name="Oppert B."/>
            <person name="Jiang H."/>
            <person name="Zou Z."/>
            <person name="Marshall J."/>
            <person name="Elpidina E."/>
            <person name="Vinokurov K."/>
            <person name="Oppert C."/>
            <person name="Zou Z."/>
            <person name="Evans J."/>
            <person name="Lu Z."/>
            <person name="Zhao P."/>
            <person name="Sumathipala N."/>
            <person name="Altincicek B."/>
            <person name="Vilcinskas A."/>
            <person name="Williams M."/>
            <person name="Hultmark D."/>
            <person name="Hetru C."/>
            <person name="Jiang H."/>
            <person name="Grimmelikhuijzen C.J."/>
            <person name="Hauser F."/>
            <person name="Cazzamali G."/>
            <person name="Williamson M."/>
            <person name="Park Y."/>
            <person name="Li B."/>
            <person name="Tanaka Y."/>
            <person name="Predel R."/>
            <person name="Neupert S."/>
            <person name="Schachtner J."/>
            <person name="Verleyen P."/>
            <person name="Raible F."/>
            <person name="Bork P."/>
            <person name="Friedrich M."/>
            <person name="Walden K.K."/>
            <person name="Robertson H.M."/>
            <person name="Angeli S."/>
            <person name="Foret S."/>
            <person name="Bucher G."/>
            <person name="Schuetz S."/>
            <person name="Maleszka R."/>
            <person name="Wimmer E.A."/>
            <person name="Beeman R.W."/>
            <person name="Lorenzen M."/>
            <person name="Tomoyasu Y."/>
            <person name="Miller S.C."/>
            <person name="Grossmann D."/>
            <person name="Bucher G."/>
        </authorList>
    </citation>
    <scope>NUCLEOTIDE SEQUENCE [LARGE SCALE GENOMIC DNA]</scope>
    <source>
        <strain evidence="9 10">Georgia GA2</strain>
    </source>
</reference>
<evidence type="ECO:0000256" key="1">
    <source>
        <dbReference type="ARBA" id="ARBA00004141"/>
    </source>
</evidence>
<dbReference type="GO" id="GO:0005739">
    <property type="term" value="C:mitochondrion"/>
    <property type="evidence" value="ECO:0000318"/>
    <property type="project" value="GO_Central"/>
</dbReference>
<dbReference type="AlphaFoldDB" id="D6X1W9"/>
<dbReference type="Proteomes" id="UP000007266">
    <property type="component" value="Linkage group 9"/>
</dbReference>
<keyword evidence="3 8" id="KW-0812">Transmembrane</keyword>
<dbReference type="GO" id="GO:0032981">
    <property type="term" value="P:mitochondrial respiratory chain complex I assembly"/>
    <property type="evidence" value="ECO:0007669"/>
    <property type="project" value="InterPro"/>
</dbReference>
<feature type="transmembrane region" description="Helical" evidence="8">
    <location>
        <begin position="180"/>
        <end position="204"/>
    </location>
</feature>
<dbReference type="eggNOG" id="KOG4608">
    <property type="taxonomic scope" value="Eukaryota"/>
</dbReference>
<dbReference type="KEGG" id="tca:658374"/>
<dbReference type="EMBL" id="KQ971371">
    <property type="protein sequence ID" value="EFA10175.1"/>
    <property type="molecule type" value="Genomic_DNA"/>
</dbReference>
<feature type="transmembrane region" description="Helical" evidence="8">
    <location>
        <begin position="130"/>
        <end position="150"/>
    </location>
</feature>
<dbReference type="HOGENOM" id="CLU_093277_0_0_1"/>
<dbReference type="OMA" id="SYMNFME"/>
<dbReference type="STRING" id="7070.D6X1W9"/>
<evidence type="ECO:0000256" key="4">
    <source>
        <dbReference type="ARBA" id="ARBA00022989"/>
    </source>
</evidence>
<reference evidence="9 10" key="2">
    <citation type="journal article" date="2010" name="Nucleic Acids Res.">
        <title>BeetleBase in 2010: revisions to provide comprehensive genomic information for Tribolium castaneum.</title>
        <authorList>
            <person name="Kim H.S."/>
            <person name="Murphy T."/>
            <person name="Xia J."/>
            <person name="Caragea D."/>
            <person name="Park Y."/>
            <person name="Beeman R.W."/>
            <person name="Lorenzen M.D."/>
            <person name="Butcher S."/>
            <person name="Manak J.R."/>
            <person name="Brown S.J."/>
        </authorList>
    </citation>
    <scope>GENOME REANNOTATION</scope>
    <source>
        <strain evidence="9 10">Georgia GA2</strain>
    </source>
</reference>
<evidence type="ECO:0000256" key="8">
    <source>
        <dbReference type="SAM" id="Phobius"/>
    </source>
</evidence>
<evidence type="ECO:0000256" key="3">
    <source>
        <dbReference type="ARBA" id="ARBA00022692"/>
    </source>
</evidence>
<evidence type="ECO:0000313" key="10">
    <source>
        <dbReference type="Proteomes" id="UP000007266"/>
    </source>
</evidence>
<keyword evidence="5 8" id="KW-0472">Membrane</keyword>
<gene>
    <name evidence="9" type="primary">AUGUSTUS-3.0.2_12365</name>
    <name evidence="9" type="ORF">TcasGA2_TC012365</name>
</gene>
<feature type="transmembrane region" description="Helical" evidence="8">
    <location>
        <begin position="66"/>
        <end position="86"/>
    </location>
</feature>
<name>D6X1W9_TRICA</name>
<organism evidence="9 10">
    <name type="scientific">Tribolium castaneum</name>
    <name type="common">Red flour beetle</name>
    <dbReference type="NCBI Taxonomy" id="7070"/>
    <lineage>
        <taxon>Eukaryota</taxon>
        <taxon>Metazoa</taxon>
        <taxon>Ecdysozoa</taxon>
        <taxon>Arthropoda</taxon>
        <taxon>Hexapoda</taxon>
        <taxon>Insecta</taxon>
        <taxon>Pterygota</taxon>
        <taxon>Neoptera</taxon>
        <taxon>Endopterygota</taxon>
        <taxon>Coleoptera</taxon>
        <taxon>Polyphaga</taxon>
        <taxon>Cucujiformia</taxon>
        <taxon>Tenebrionidae</taxon>
        <taxon>Tenebrionidae incertae sedis</taxon>
        <taxon>Tribolium</taxon>
    </lineage>
</organism>
<protein>
    <recommendedName>
        <fullName evidence="6">Complex I assembly factor TIMMDC1, mitochondrial</fullName>
    </recommendedName>
    <alternativeName>
        <fullName evidence="7">Translocase of inner mitochondrial membrane domain-containing protein 1</fullName>
    </alternativeName>
</protein>
<proteinExistence type="inferred from homology"/>
<comment type="similarity">
    <text evidence="2">Belongs to the Tim17/Tim22/Tim23 family.</text>
</comment>
<evidence type="ECO:0000256" key="7">
    <source>
        <dbReference type="ARBA" id="ARBA00041344"/>
    </source>
</evidence>
<dbReference type="InParanoid" id="D6X1W9"/>